<dbReference type="RefSeq" id="XP_060457606.1">
    <property type="nucleotide sequence ID" value="XM_060601076.1"/>
</dbReference>
<name>A0AA48QWH1_9TREE</name>
<dbReference type="AlphaFoldDB" id="A0AA48QWH1"/>
<organism evidence="1 2">
    <name type="scientific">Cutaneotrichosporon cavernicola</name>
    <dbReference type="NCBI Taxonomy" id="279322"/>
    <lineage>
        <taxon>Eukaryota</taxon>
        <taxon>Fungi</taxon>
        <taxon>Dikarya</taxon>
        <taxon>Basidiomycota</taxon>
        <taxon>Agaricomycotina</taxon>
        <taxon>Tremellomycetes</taxon>
        <taxon>Trichosporonales</taxon>
        <taxon>Trichosporonaceae</taxon>
        <taxon>Cutaneotrichosporon</taxon>
    </lineage>
</organism>
<sequence length="359" mass="41447">MSRPPPRKKQRVLRQTDIRGFLKPGLPTLQHLDFTQHPTVVKMIVTYLPLRSLLHLRLASRALRDHVDHILRGHLVLKPGNHLDGITGPLPTFRHTNADEVLGPRRCWCTYCRRHPSKIERDRVRTTLLDARILDLRYMTTHNLRVLKNLLADRCSPVPIVRLWMWCTKPQPGALPISASTLIVFGWAGVWEPTNGYRCERFRLPPWGIRKAVFNLQVSQTKVPFMFHGLFVKRTPPASLEKVVFVFHANWASDDRPSALEPLQAAIPRILQLLTEARQRRLQIIFVNAEAIFPATFPIPSHNTKYPSFSECSSLIEYVTAYYISVRGSEEFMEKVMFMTLDEYRADIGPEMFRVETLG</sequence>
<evidence type="ECO:0008006" key="3">
    <source>
        <dbReference type="Google" id="ProtNLM"/>
    </source>
</evidence>
<dbReference type="KEGG" id="ccac:CcaHIS019_0411610"/>
<dbReference type="EMBL" id="AP028215">
    <property type="protein sequence ID" value="BEI92341.1"/>
    <property type="molecule type" value="Genomic_DNA"/>
</dbReference>
<dbReference type="GeneID" id="85496211"/>
<accession>A0AA48QWH1</accession>
<gene>
    <name evidence="1" type="ORF">CcaverHIS019_0411610</name>
</gene>
<evidence type="ECO:0000313" key="2">
    <source>
        <dbReference type="Proteomes" id="UP001233271"/>
    </source>
</evidence>
<proteinExistence type="predicted"/>
<reference evidence="1" key="1">
    <citation type="journal article" date="2023" name="BMC Genomics">
        <title>Chromosome-level genome assemblies of Cutaneotrichosporon spp. (Trichosporonales, Basidiomycota) reveal imbalanced evolution between nucleotide sequences and chromosome synteny.</title>
        <authorList>
            <person name="Kobayashi Y."/>
            <person name="Kayamori A."/>
            <person name="Aoki K."/>
            <person name="Shiwa Y."/>
            <person name="Matsutani M."/>
            <person name="Fujita N."/>
            <person name="Sugita T."/>
            <person name="Iwasaki W."/>
            <person name="Tanaka N."/>
            <person name="Takashima M."/>
        </authorList>
    </citation>
    <scope>NUCLEOTIDE SEQUENCE</scope>
    <source>
        <strain evidence="1">HIS019</strain>
    </source>
</reference>
<evidence type="ECO:0000313" key="1">
    <source>
        <dbReference type="EMBL" id="BEI92341.1"/>
    </source>
</evidence>
<dbReference type="Proteomes" id="UP001233271">
    <property type="component" value="Chromosome 4"/>
</dbReference>
<protein>
    <recommendedName>
        <fullName evidence="3">F-box domain-containing protein</fullName>
    </recommendedName>
</protein>
<keyword evidence="2" id="KW-1185">Reference proteome</keyword>